<dbReference type="GO" id="GO:0003677">
    <property type="term" value="F:DNA binding"/>
    <property type="evidence" value="ECO:0007669"/>
    <property type="project" value="InterPro"/>
</dbReference>
<reference evidence="1" key="1">
    <citation type="submission" date="2020-05" db="EMBL/GenBank/DDBJ databases">
        <authorList>
            <person name="Chiriac C."/>
            <person name="Salcher M."/>
            <person name="Ghai R."/>
            <person name="Kavagutti S V."/>
        </authorList>
    </citation>
    <scope>NUCLEOTIDE SEQUENCE</scope>
</reference>
<name>A0A6J6HDK9_9ZZZZ</name>
<dbReference type="Pfam" id="PF02583">
    <property type="entry name" value="Trns_repr_metal"/>
    <property type="match status" value="1"/>
</dbReference>
<dbReference type="Gene3D" id="1.20.58.1000">
    <property type="entry name" value="Metal-sensitive repressor, helix protomer"/>
    <property type="match status" value="1"/>
</dbReference>
<dbReference type="GO" id="GO:0046872">
    <property type="term" value="F:metal ion binding"/>
    <property type="evidence" value="ECO:0007669"/>
    <property type="project" value="InterPro"/>
</dbReference>
<evidence type="ECO:0000313" key="1">
    <source>
        <dbReference type="EMBL" id="CAB4611000.1"/>
    </source>
</evidence>
<dbReference type="AlphaFoldDB" id="A0A6J6HDK9"/>
<accession>A0A6J6HDK9</accession>
<protein>
    <submittedName>
        <fullName evidence="1">Unannotated protein</fullName>
    </submittedName>
</protein>
<gene>
    <name evidence="1" type="ORF">UFOPK1826_01263</name>
</gene>
<dbReference type="PANTHER" id="PTHR33677:SF5">
    <property type="entry name" value="TRANSCRIPTIONAL REPRESSOR FRMR"/>
    <property type="match status" value="1"/>
</dbReference>
<dbReference type="GO" id="GO:0006355">
    <property type="term" value="P:regulation of DNA-templated transcription"/>
    <property type="evidence" value="ECO:0007669"/>
    <property type="project" value="InterPro"/>
</dbReference>
<dbReference type="EMBL" id="CAEZUN010000185">
    <property type="protein sequence ID" value="CAB4611000.1"/>
    <property type="molecule type" value="Genomic_DNA"/>
</dbReference>
<dbReference type="CDD" id="cd10148">
    <property type="entry name" value="CsoR-like_DUF156"/>
    <property type="match status" value="1"/>
</dbReference>
<organism evidence="1">
    <name type="scientific">freshwater metagenome</name>
    <dbReference type="NCBI Taxonomy" id="449393"/>
    <lineage>
        <taxon>unclassified sequences</taxon>
        <taxon>metagenomes</taxon>
        <taxon>ecological metagenomes</taxon>
    </lineage>
</organism>
<dbReference type="PANTHER" id="PTHR33677">
    <property type="entry name" value="TRANSCRIPTIONAL REPRESSOR FRMR-RELATED"/>
    <property type="match status" value="1"/>
</dbReference>
<proteinExistence type="predicted"/>
<sequence length="108" mass="12049">MFKRRKTQASLVRTQLGAEMQIKPEVKNELSKRLNRIEGQIRGIEKMLSEDRECRDVVTQIAAATKALETVGFRMLAAGLTDCLAHPKKSAAAGYSVTEVEKLFLKLS</sequence>
<dbReference type="InterPro" id="IPR038390">
    <property type="entry name" value="Metal_Tscrpt_repr_sf"/>
</dbReference>
<dbReference type="InterPro" id="IPR003735">
    <property type="entry name" value="Metal_Tscrpt_repr"/>
</dbReference>